<sequence>MAERSKALDLRPNIVRCVDKASSALESALPKGIKWSSVTVLLDSAHLPANSCILKDLPPTGILFVLSFQSKVLLSPEQEAIISKLDQRQAELINEIKRKIFLKQNANPRTGVIEVSYESSRYRILRDNFERTTMNLDRITNRIN</sequence>
<dbReference type="Proteomes" id="UP000035680">
    <property type="component" value="Unassembled WGS sequence"/>
</dbReference>
<organism evidence="1 2">
    <name type="scientific">Strongyloides venezuelensis</name>
    <name type="common">Threadworm</name>
    <dbReference type="NCBI Taxonomy" id="75913"/>
    <lineage>
        <taxon>Eukaryota</taxon>
        <taxon>Metazoa</taxon>
        <taxon>Ecdysozoa</taxon>
        <taxon>Nematoda</taxon>
        <taxon>Chromadorea</taxon>
        <taxon>Rhabditida</taxon>
        <taxon>Tylenchina</taxon>
        <taxon>Panagrolaimomorpha</taxon>
        <taxon>Strongyloidoidea</taxon>
        <taxon>Strongyloididae</taxon>
        <taxon>Strongyloides</taxon>
    </lineage>
</organism>
<accession>A0A0K0F1P0</accession>
<keyword evidence="1" id="KW-1185">Reference proteome</keyword>
<reference evidence="2" key="2">
    <citation type="submission" date="2015-08" db="UniProtKB">
        <authorList>
            <consortium name="WormBaseParasite"/>
        </authorList>
    </citation>
    <scope>IDENTIFICATION</scope>
</reference>
<dbReference type="AlphaFoldDB" id="A0A0K0F1P0"/>
<name>A0A0K0F1P0_STRVS</name>
<reference evidence="1" key="1">
    <citation type="submission" date="2014-07" db="EMBL/GenBank/DDBJ databases">
        <authorList>
            <person name="Martin A.A"/>
            <person name="De Silva N."/>
        </authorList>
    </citation>
    <scope>NUCLEOTIDE SEQUENCE</scope>
</reference>
<dbReference type="WBParaSite" id="SVE_0271500.1">
    <property type="protein sequence ID" value="SVE_0271500.1"/>
    <property type="gene ID" value="SVE_0271500"/>
</dbReference>
<protein>
    <submittedName>
        <fullName evidence="2">RRF domain-containing protein</fullName>
    </submittedName>
</protein>
<evidence type="ECO:0000313" key="2">
    <source>
        <dbReference type="WBParaSite" id="SVE_0271500.1"/>
    </source>
</evidence>
<evidence type="ECO:0000313" key="1">
    <source>
        <dbReference type="Proteomes" id="UP000035680"/>
    </source>
</evidence>
<proteinExistence type="predicted"/>